<evidence type="ECO:0000256" key="3">
    <source>
        <dbReference type="ARBA" id="ARBA00024247"/>
    </source>
</evidence>
<dbReference type="AlphaFoldDB" id="A0A7C4Y429"/>
<dbReference type="InterPro" id="IPR012675">
    <property type="entry name" value="Beta-grasp_dom_sf"/>
</dbReference>
<dbReference type="CDD" id="cd00754">
    <property type="entry name" value="Ubl_MoaD"/>
    <property type="match status" value="1"/>
</dbReference>
<dbReference type="InterPro" id="IPR003749">
    <property type="entry name" value="ThiS/MoaD-like"/>
</dbReference>
<dbReference type="PANTHER" id="PTHR33359">
    <property type="entry name" value="MOLYBDOPTERIN SYNTHASE SULFUR CARRIER SUBUNIT"/>
    <property type="match status" value="1"/>
</dbReference>
<evidence type="ECO:0000256" key="2">
    <source>
        <dbReference type="ARBA" id="ARBA00024200"/>
    </source>
</evidence>
<dbReference type="Pfam" id="PF02597">
    <property type="entry name" value="ThiS"/>
    <property type="match status" value="1"/>
</dbReference>
<dbReference type="InterPro" id="IPR016155">
    <property type="entry name" value="Mopterin_synth/thiamin_S_b"/>
</dbReference>
<dbReference type="EMBL" id="DTHV01000101">
    <property type="protein sequence ID" value="HGW60421.1"/>
    <property type="molecule type" value="Genomic_DNA"/>
</dbReference>
<evidence type="ECO:0000313" key="4">
    <source>
        <dbReference type="EMBL" id="HGW60421.1"/>
    </source>
</evidence>
<dbReference type="GO" id="GO:1990133">
    <property type="term" value="C:molybdopterin adenylyltransferase complex"/>
    <property type="evidence" value="ECO:0007669"/>
    <property type="project" value="TreeGrafter"/>
</dbReference>
<reference evidence="4" key="1">
    <citation type="journal article" date="2020" name="mSystems">
        <title>Genome- and Community-Level Interaction Insights into Carbon Utilization and Element Cycling Functions of Hydrothermarchaeota in Hydrothermal Sediment.</title>
        <authorList>
            <person name="Zhou Z."/>
            <person name="Liu Y."/>
            <person name="Xu W."/>
            <person name="Pan J."/>
            <person name="Luo Z.H."/>
            <person name="Li M."/>
        </authorList>
    </citation>
    <scope>NUCLEOTIDE SEQUENCE [LARGE SCALE GENOMIC DNA]</scope>
    <source>
        <strain evidence="4">SpSt-794</strain>
    </source>
</reference>
<dbReference type="GO" id="GO:0006777">
    <property type="term" value="P:Mo-molybdopterin cofactor biosynthetic process"/>
    <property type="evidence" value="ECO:0007669"/>
    <property type="project" value="InterPro"/>
</dbReference>
<protein>
    <recommendedName>
        <fullName evidence="3">Molybdopterin synthase sulfur carrier subunit</fullName>
    </recommendedName>
</protein>
<organism evidence="4">
    <name type="scientific">Caldisericum exile</name>
    <dbReference type="NCBI Taxonomy" id="693075"/>
    <lineage>
        <taxon>Bacteria</taxon>
        <taxon>Pseudomonadati</taxon>
        <taxon>Caldisericota/Cryosericota group</taxon>
        <taxon>Caldisericota</taxon>
        <taxon>Caldisericia</taxon>
        <taxon>Caldisericales</taxon>
        <taxon>Caldisericaceae</taxon>
        <taxon>Caldisericum</taxon>
    </lineage>
</organism>
<proteinExistence type="inferred from homology"/>
<comment type="caution">
    <text evidence="4">The sequence shown here is derived from an EMBL/GenBank/DDBJ whole genome shotgun (WGS) entry which is preliminary data.</text>
</comment>
<accession>A0A7C4Y429</accession>
<dbReference type="Gene3D" id="3.10.20.30">
    <property type="match status" value="1"/>
</dbReference>
<dbReference type="SUPFAM" id="SSF54285">
    <property type="entry name" value="MoaD/ThiS"/>
    <property type="match status" value="1"/>
</dbReference>
<name>A0A7C4Y429_9BACT</name>
<gene>
    <name evidence="4" type="ORF">ENV82_03200</name>
</gene>
<dbReference type="PANTHER" id="PTHR33359:SF1">
    <property type="entry name" value="MOLYBDOPTERIN SYNTHASE SULFUR CARRIER SUBUNIT"/>
    <property type="match status" value="1"/>
</dbReference>
<comment type="similarity">
    <text evidence="2">Belongs to the MoaD family.</text>
</comment>
<sequence length="78" mass="8717">MIKVLLFGEMSRVTGKDSIEIEFKGSLRLLKEKLSSLFPEIRDLLNLALFAVDMEYKTLDFELKGEETVAVIPPVSGG</sequence>
<dbReference type="UniPathway" id="UPA00344"/>
<evidence type="ECO:0000256" key="1">
    <source>
        <dbReference type="ARBA" id="ARBA00022741"/>
    </source>
</evidence>
<keyword evidence="1" id="KW-0547">Nucleotide-binding</keyword>
<dbReference type="GO" id="GO:0000166">
    <property type="term" value="F:nucleotide binding"/>
    <property type="evidence" value="ECO:0007669"/>
    <property type="project" value="UniProtKB-KW"/>
</dbReference>
<dbReference type="InterPro" id="IPR044672">
    <property type="entry name" value="MOCS2A"/>
</dbReference>